<dbReference type="InterPro" id="IPR024539">
    <property type="entry name" value="DUF3877"/>
</dbReference>
<reference evidence="2 3" key="1">
    <citation type="submission" date="2018-03" db="EMBL/GenBank/DDBJ databases">
        <title>Lachnoclostridium SNUG30386 gen.nov., sp.nov., isolated from human faeces.</title>
        <authorList>
            <person name="Seo B."/>
            <person name="Jeon K."/>
            <person name="Ko G."/>
        </authorList>
    </citation>
    <scope>NUCLEOTIDE SEQUENCE [LARGE SCALE GENOMIC DNA]</scope>
    <source>
        <strain evidence="2 3">SNUG30386</strain>
    </source>
</reference>
<dbReference type="EMBL" id="PYLO01000002">
    <property type="protein sequence ID" value="PST37355.1"/>
    <property type="molecule type" value="Genomic_DNA"/>
</dbReference>
<name>A0A2T3FQ01_9CLOT</name>
<organism evidence="2 3">
    <name type="scientific">Clostridium fessum</name>
    <dbReference type="NCBI Taxonomy" id="2126740"/>
    <lineage>
        <taxon>Bacteria</taxon>
        <taxon>Bacillati</taxon>
        <taxon>Bacillota</taxon>
        <taxon>Clostridia</taxon>
        <taxon>Eubacteriales</taxon>
        <taxon>Clostridiaceae</taxon>
        <taxon>Clostridium</taxon>
    </lineage>
</organism>
<sequence>MREIVKKVLINDSIDPIKMPGTEVSFPRQEYDMKLEALIQNMTDQIKEAQLKLGYARETMRLYYPLSSLNAMLEMQETDIRELAKKIRHDLEAKKEKMGDTQIRIHADRIVFTIPPDFVEYVHEQVPEPPFLKELIQLFREKHACTKEEITAVFEKFGAYECRQMPDGMDFDYVIYFTDSSIDAYDYCIREEMGHTIYHRFARADFEALMTIQ</sequence>
<proteinExistence type="predicted"/>
<evidence type="ECO:0000313" key="3">
    <source>
        <dbReference type="Proteomes" id="UP000241048"/>
    </source>
</evidence>
<accession>A0A2T3FQ01</accession>
<evidence type="ECO:0000313" key="2">
    <source>
        <dbReference type="EMBL" id="PST37355.1"/>
    </source>
</evidence>
<protein>
    <submittedName>
        <fullName evidence="2">Uncharacterized protein</fullName>
    </submittedName>
</protein>
<feature type="coiled-coil region" evidence="1">
    <location>
        <begin position="32"/>
        <end position="86"/>
    </location>
</feature>
<dbReference type="Proteomes" id="UP000241048">
    <property type="component" value="Unassembled WGS sequence"/>
</dbReference>
<comment type="caution">
    <text evidence="2">The sequence shown here is derived from an EMBL/GenBank/DDBJ whole genome shotgun (WGS) entry which is preliminary data.</text>
</comment>
<dbReference type="AlphaFoldDB" id="A0A2T3FQ01"/>
<keyword evidence="1" id="KW-0175">Coiled coil</keyword>
<dbReference type="Pfam" id="PF12993">
    <property type="entry name" value="DUF3877"/>
    <property type="match status" value="1"/>
</dbReference>
<gene>
    <name evidence="2" type="ORF">C7U56_05400</name>
</gene>
<keyword evidence="3" id="KW-1185">Reference proteome</keyword>
<evidence type="ECO:0000256" key="1">
    <source>
        <dbReference type="SAM" id="Coils"/>
    </source>
</evidence>